<feature type="region of interest" description="Disordered" evidence="1">
    <location>
        <begin position="194"/>
        <end position="214"/>
    </location>
</feature>
<reference evidence="3 4" key="1">
    <citation type="submission" date="2023-04" db="EMBL/GenBank/DDBJ databases">
        <title>Streptomyces chengmaiensis sp. nov. isolated from the stem of mangrove plant in Hainan.</title>
        <authorList>
            <person name="Huang X."/>
            <person name="Zhou S."/>
            <person name="Chu X."/>
            <person name="Xie Y."/>
            <person name="Lin Y."/>
        </authorList>
    </citation>
    <scope>NUCLEOTIDE SEQUENCE [LARGE SCALE GENOMIC DNA]</scope>
    <source>
        <strain evidence="3 4">HNM0663</strain>
    </source>
</reference>
<protein>
    <submittedName>
        <fullName evidence="3">RcpC/CpaB family pilus assembly protein</fullName>
    </submittedName>
</protein>
<feature type="signal peptide" evidence="2">
    <location>
        <begin position="1"/>
        <end position="26"/>
    </location>
</feature>
<keyword evidence="2" id="KW-0732">Signal</keyword>
<comment type="caution">
    <text evidence="3">The sequence shown here is derived from an EMBL/GenBank/DDBJ whole genome shotgun (WGS) entry which is preliminary data.</text>
</comment>
<accession>A0ABT6HL88</accession>
<feature type="chain" id="PRO_5045997684" evidence="2">
    <location>
        <begin position="27"/>
        <end position="247"/>
    </location>
</feature>
<evidence type="ECO:0000313" key="4">
    <source>
        <dbReference type="Proteomes" id="UP001223144"/>
    </source>
</evidence>
<evidence type="ECO:0000256" key="2">
    <source>
        <dbReference type="SAM" id="SignalP"/>
    </source>
</evidence>
<gene>
    <name evidence="3" type="ORF">QCN29_09685</name>
</gene>
<feature type="compositionally biased region" description="Low complexity" evidence="1">
    <location>
        <begin position="201"/>
        <end position="214"/>
    </location>
</feature>
<dbReference type="EMBL" id="JARWBG010000008">
    <property type="protein sequence ID" value="MDH2389057.1"/>
    <property type="molecule type" value="Genomic_DNA"/>
</dbReference>
<proteinExistence type="predicted"/>
<dbReference type="Proteomes" id="UP001223144">
    <property type="component" value="Unassembled WGS sequence"/>
</dbReference>
<evidence type="ECO:0000256" key="1">
    <source>
        <dbReference type="SAM" id="MobiDB-lite"/>
    </source>
</evidence>
<keyword evidence="4" id="KW-1185">Reference proteome</keyword>
<evidence type="ECO:0000313" key="3">
    <source>
        <dbReference type="EMBL" id="MDH2389057.1"/>
    </source>
</evidence>
<organism evidence="3 4">
    <name type="scientific">Streptomyces chengmaiensis</name>
    <dbReference type="NCBI Taxonomy" id="3040919"/>
    <lineage>
        <taxon>Bacteria</taxon>
        <taxon>Bacillati</taxon>
        <taxon>Actinomycetota</taxon>
        <taxon>Actinomycetes</taxon>
        <taxon>Kitasatosporales</taxon>
        <taxon>Streptomycetaceae</taxon>
        <taxon>Streptomyces</taxon>
    </lineage>
</organism>
<name>A0ABT6HL88_9ACTN</name>
<sequence length="247" mass="23780">MSFSPASSASSSAASAPAVASAPAAASGPLAAAGSLAAASAAAASSSSFRPVSPCSVAHRLPQSVPDPVRVPPFAPLRVRGGRQRLRRALLRRRRALAAGLAVTAAALAASSAHGLEGTRSPAGTGADAKAAAAAAHSARSPVQMVSAPVRIADAATVRLLRPGDRVDVIASALSPAGEASEAHIVASGARVAEVPRPEQSSAASAASAALPPSSGGGALVVLTVPRPVAAELAGAGATSRLAVTVC</sequence>